<organism evidence="2 3">
    <name type="scientific">Gordonia neofelifaecis NRRL B-59395</name>
    <dbReference type="NCBI Taxonomy" id="644548"/>
    <lineage>
        <taxon>Bacteria</taxon>
        <taxon>Bacillati</taxon>
        <taxon>Actinomycetota</taxon>
        <taxon>Actinomycetes</taxon>
        <taxon>Mycobacteriales</taxon>
        <taxon>Gordoniaceae</taxon>
        <taxon>Gordonia</taxon>
    </lineage>
</organism>
<dbReference type="GO" id="GO:0046872">
    <property type="term" value="F:metal ion binding"/>
    <property type="evidence" value="ECO:0007669"/>
    <property type="project" value="UniProtKB-KW"/>
</dbReference>
<evidence type="ECO:0000256" key="1">
    <source>
        <dbReference type="ARBA" id="ARBA00022723"/>
    </source>
</evidence>
<reference evidence="2 3" key="1">
    <citation type="journal article" date="2011" name="J. Bacteriol.">
        <title>Draft Genome Sequence of Gordonia neofelifaecis NRRL B-59395, a Cholesterol-Degrading Actinomycete.</title>
        <authorList>
            <person name="Ge F."/>
            <person name="Li W."/>
            <person name="Chen G."/>
            <person name="Liu Y."/>
            <person name="Zhang G."/>
            <person name="Yong B."/>
            <person name="Wang Q."/>
            <person name="Wang N."/>
            <person name="Huang Z."/>
            <person name="Li W."/>
            <person name="Wang J."/>
            <person name="Wu C."/>
            <person name="Xie Q."/>
            <person name="Liu G."/>
        </authorList>
    </citation>
    <scope>NUCLEOTIDE SEQUENCE [LARGE SCALE GENOMIC DNA]</scope>
    <source>
        <strain evidence="2 3">NRRL B-59395</strain>
    </source>
</reference>
<dbReference type="InterPro" id="IPR058739">
    <property type="entry name" value="NicX"/>
</dbReference>
<protein>
    <recommendedName>
        <fullName evidence="4">2,5-dihydroxypyridine 5,6-dioxygenase</fullName>
    </recommendedName>
</protein>
<dbReference type="EMBL" id="AEUD01000004">
    <property type="protein sequence ID" value="EGD55911.1"/>
    <property type="molecule type" value="Genomic_DNA"/>
</dbReference>
<keyword evidence="1" id="KW-0479">Metal-binding</keyword>
<name>F1YHS3_9ACTN</name>
<dbReference type="PANTHER" id="PTHR34448">
    <property type="entry name" value="AMINOPEPTIDASE"/>
    <property type="match status" value="1"/>
</dbReference>
<proteinExistence type="predicted"/>
<sequence length="337" mass="36566">MPKTLTENFVDQFRLCDVKPTETVGVIAELGQKQEYVDAAVAAARQLGAGALVLHASSLSSPMLPPYTPDGREVAPLLAAAGECDFVVDVTVGGLIHSDVRTRITGNGKRMLFVAEPNDVLERLMGSTDLRASVEAGGDRLRAGSTLHVTSAAGTDLTADIAGEDLPITHQWGYVDEPGRWDHWPSGFVACFPNDRTAEGRIVLQPGDALIPWQRYVQSPVTIEVEKGFIAKVSGDGADARILNDYFEAWNDSEVWALSHMGWGLLPQARWSAFDVYEPRSLYGQELRSTAGNFMWSTGSNRFAGRETPAHLDVPMGGCTVSIDDHVVVRDGELVEE</sequence>
<accession>F1YHS3</accession>
<comment type="caution">
    <text evidence="2">The sequence shown here is derived from an EMBL/GenBank/DDBJ whole genome shotgun (WGS) entry which is preliminary data.</text>
</comment>
<dbReference type="eggNOG" id="COG2309">
    <property type="taxonomic scope" value="Bacteria"/>
</dbReference>
<dbReference type="Pfam" id="PF26233">
    <property type="entry name" value="NicX"/>
    <property type="match status" value="1"/>
</dbReference>
<dbReference type="Proteomes" id="UP000035065">
    <property type="component" value="Unassembled WGS sequence"/>
</dbReference>
<dbReference type="OrthoDB" id="6918951at2"/>
<dbReference type="AlphaFoldDB" id="F1YHS3"/>
<dbReference type="SUPFAM" id="SSF144052">
    <property type="entry name" value="Thermophilic metalloprotease-like"/>
    <property type="match status" value="1"/>
</dbReference>
<dbReference type="RefSeq" id="WP_009678584.1">
    <property type="nucleotide sequence ID" value="NZ_AEUD01000004.1"/>
</dbReference>
<dbReference type="STRING" id="644548.SCNU_06715"/>
<dbReference type="InterPro" id="IPR052170">
    <property type="entry name" value="M29_Exopeptidase"/>
</dbReference>
<gene>
    <name evidence="2" type="ORF">SCNU_06715</name>
</gene>
<evidence type="ECO:0008006" key="4">
    <source>
        <dbReference type="Google" id="ProtNLM"/>
    </source>
</evidence>
<evidence type="ECO:0000313" key="2">
    <source>
        <dbReference type="EMBL" id="EGD55911.1"/>
    </source>
</evidence>
<dbReference type="PANTHER" id="PTHR34448:SF1">
    <property type="entry name" value="BLL6088 PROTEIN"/>
    <property type="match status" value="1"/>
</dbReference>
<keyword evidence="3" id="KW-1185">Reference proteome</keyword>
<evidence type="ECO:0000313" key="3">
    <source>
        <dbReference type="Proteomes" id="UP000035065"/>
    </source>
</evidence>